<dbReference type="Pfam" id="PF07859">
    <property type="entry name" value="Abhydrolase_3"/>
    <property type="match status" value="1"/>
</dbReference>
<proteinExistence type="predicted"/>
<name>A0AA95J3Z4_9VIRU</name>
<feature type="domain" description="Alpha/beta hydrolase fold-3" evidence="3">
    <location>
        <begin position="106"/>
        <end position="317"/>
    </location>
</feature>
<dbReference type="InterPro" id="IPR050300">
    <property type="entry name" value="GDXG_lipolytic_enzyme"/>
</dbReference>
<dbReference type="SUPFAM" id="SSF53474">
    <property type="entry name" value="alpha/beta-Hydrolases"/>
    <property type="match status" value="1"/>
</dbReference>
<feature type="compositionally biased region" description="Polar residues" evidence="2">
    <location>
        <begin position="1"/>
        <end position="17"/>
    </location>
</feature>
<dbReference type="PANTHER" id="PTHR48081:SF8">
    <property type="entry name" value="ALPHA_BETA HYDROLASE FOLD-3 DOMAIN-CONTAINING PROTEIN-RELATED"/>
    <property type="match status" value="1"/>
</dbReference>
<sequence length="345" mass="36269">MGSSSSRPSAAQATQKPPLTARPPLDPAVIRLIGSFGGTRALQDLHHGRCLLDEAQRAVYHPLRLAPAAVVPAVVPVDDDAQCAVTVHVVRAPWADPEGCALLPGIVYVHGAYGDFATHERLARTLADRTGAAVIVVDYDRAPDAPWPVAERQVACVVAWLAACGDRVGVDGTRLALVGDGLGCHIAAAAALAIAADPEMAPRMCAQVLVCPILDAPHDGALCAKDAGRHDDDDDEICLPWTTRDAMAYAWTAYAPDPARSPLKAKASHMRLLPPTLIVTADRDVVARHGHVYADALLRAGTPVQAASYADVPHDFWVLDALSDTPSAAGATDLVADFVARGFAR</sequence>
<evidence type="ECO:0000313" key="5">
    <source>
        <dbReference type="Proteomes" id="UP001185135"/>
    </source>
</evidence>
<dbReference type="InterPro" id="IPR029058">
    <property type="entry name" value="AB_hydrolase_fold"/>
</dbReference>
<organism evidence="4 5">
    <name type="scientific">Pandoravirus kuranda</name>
    <dbReference type="NCBI Taxonomy" id="3019033"/>
    <lineage>
        <taxon>Viruses</taxon>
        <taxon>Pandoravirus</taxon>
    </lineage>
</organism>
<dbReference type="Proteomes" id="UP001185135">
    <property type="component" value="Segment"/>
</dbReference>
<dbReference type="PANTHER" id="PTHR48081">
    <property type="entry name" value="AB HYDROLASE SUPERFAMILY PROTEIN C4A8.06C"/>
    <property type="match status" value="1"/>
</dbReference>
<accession>A0AA95J3Z4</accession>
<evidence type="ECO:0000313" key="4">
    <source>
        <dbReference type="EMBL" id="WBR15027.1"/>
    </source>
</evidence>
<keyword evidence="1" id="KW-0378">Hydrolase</keyword>
<dbReference type="Gene3D" id="3.40.50.1820">
    <property type="entry name" value="alpha/beta hydrolase"/>
    <property type="match status" value="1"/>
</dbReference>
<evidence type="ECO:0000259" key="3">
    <source>
        <dbReference type="Pfam" id="PF07859"/>
    </source>
</evidence>
<evidence type="ECO:0000256" key="2">
    <source>
        <dbReference type="SAM" id="MobiDB-lite"/>
    </source>
</evidence>
<gene>
    <name evidence="4" type="ORF">pkur_cds_853</name>
</gene>
<reference evidence="4" key="1">
    <citation type="submission" date="2022-06" db="EMBL/GenBank/DDBJ databases">
        <authorList>
            <person name="Legendre M."/>
            <person name="Claverie J.-M."/>
            <person name="Alempic J.-M."/>
            <person name="Abergel C."/>
        </authorList>
    </citation>
    <scope>NUCLEOTIDE SEQUENCE</scope>
    <source>
        <strain evidence="4">Kuranda</strain>
    </source>
</reference>
<dbReference type="InterPro" id="IPR013094">
    <property type="entry name" value="AB_hydrolase_3"/>
</dbReference>
<dbReference type="GO" id="GO:0016787">
    <property type="term" value="F:hydrolase activity"/>
    <property type="evidence" value="ECO:0007669"/>
    <property type="project" value="UniProtKB-KW"/>
</dbReference>
<evidence type="ECO:0000256" key="1">
    <source>
        <dbReference type="ARBA" id="ARBA00022801"/>
    </source>
</evidence>
<dbReference type="EMBL" id="ON887157">
    <property type="protein sequence ID" value="WBR15027.1"/>
    <property type="molecule type" value="Genomic_DNA"/>
</dbReference>
<protein>
    <submittedName>
        <fullName evidence="4">Lipase/esterase</fullName>
    </submittedName>
</protein>
<feature type="region of interest" description="Disordered" evidence="2">
    <location>
        <begin position="1"/>
        <end position="25"/>
    </location>
</feature>